<evidence type="ECO:0008006" key="4">
    <source>
        <dbReference type="Google" id="ProtNLM"/>
    </source>
</evidence>
<keyword evidence="1" id="KW-0175">Coiled coil</keyword>
<accession>A0A2G9YCM4</accession>
<dbReference type="AlphaFoldDB" id="A0A2G9YCM4"/>
<dbReference type="Proteomes" id="UP000231480">
    <property type="component" value="Unassembled WGS sequence"/>
</dbReference>
<reference evidence="2 3" key="1">
    <citation type="submission" date="2017-09" db="EMBL/GenBank/DDBJ databases">
        <title>Depth-based differentiation of microbial function through sediment-hosted aquifers and enrichment of novel symbionts in the deep terrestrial subsurface.</title>
        <authorList>
            <person name="Probst A.J."/>
            <person name="Ladd B."/>
            <person name="Jarett J.K."/>
            <person name="Geller-Mcgrath D.E."/>
            <person name="Sieber C.M."/>
            <person name="Emerson J.B."/>
            <person name="Anantharaman K."/>
            <person name="Thomas B.C."/>
            <person name="Malmstrom R."/>
            <person name="Stieglmeier M."/>
            <person name="Klingl A."/>
            <person name="Woyke T."/>
            <person name="Ryan C.M."/>
            <person name="Banfield J.F."/>
        </authorList>
    </citation>
    <scope>NUCLEOTIDE SEQUENCE [LARGE SCALE GENOMIC DNA]</scope>
    <source>
        <strain evidence="2">CG23_combo_of_CG06-09_8_20_14_all_37_13</strain>
    </source>
</reference>
<dbReference type="SUPFAM" id="SSF160527">
    <property type="entry name" value="V-type ATPase subunit E-like"/>
    <property type="match status" value="1"/>
</dbReference>
<sequence length="156" mass="18118">MALRNIIQKINQEIEKEIQIIKEQTEVQIKEVLAQAEKQAIKIHVEALENFRIEKIKEAKLILKENKNESYKLILDKKKEILDNIFEQALAELKNSNTEKLITRLKKDLPKNGECTEDKNNGFKFISGTLEIDNTFPVLISEARSKLETQVARILF</sequence>
<evidence type="ECO:0000313" key="3">
    <source>
        <dbReference type="Proteomes" id="UP000231480"/>
    </source>
</evidence>
<dbReference type="EMBL" id="PCRH01000054">
    <property type="protein sequence ID" value="PIP16985.1"/>
    <property type="molecule type" value="Genomic_DNA"/>
</dbReference>
<evidence type="ECO:0000313" key="2">
    <source>
        <dbReference type="EMBL" id="PIP16985.1"/>
    </source>
</evidence>
<evidence type="ECO:0000256" key="1">
    <source>
        <dbReference type="SAM" id="Coils"/>
    </source>
</evidence>
<feature type="coiled-coil region" evidence="1">
    <location>
        <begin position="4"/>
        <end position="31"/>
    </location>
</feature>
<organism evidence="2 3">
    <name type="scientific">Candidatus Portnoybacteria bacterium CG23_combo_of_CG06-09_8_20_14_all_37_13</name>
    <dbReference type="NCBI Taxonomy" id="1974819"/>
    <lineage>
        <taxon>Bacteria</taxon>
        <taxon>Candidatus Portnoyibacteriota</taxon>
    </lineage>
</organism>
<gene>
    <name evidence="2" type="ORF">COX44_02430</name>
</gene>
<protein>
    <recommendedName>
        <fullName evidence="4">V-type proton ATPase subunit E</fullName>
    </recommendedName>
</protein>
<proteinExistence type="predicted"/>
<name>A0A2G9YCM4_9BACT</name>
<comment type="caution">
    <text evidence="2">The sequence shown here is derived from an EMBL/GenBank/DDBJ whole genome shotgun (WGS) entry which is preliminary data.</text>
</comment>